<sequence>MKKFEKKPLYRKVNTRTHGVHHCHGGDYRESRRKDTAFGMRKGVRRGLDYTPLFKFLLSKVGNEWDVVFSEAASRLDKKEPIYWLVSLEVDSAQDYVRLGESSYYNGLYVDELGILKVTNPEVNESTLRPFCKCCTHTFNGIVFEQEYVE</sequence>
<comment type="caution">
    <text evidence="1">The sequence shown here is derived from an EMBL/GenBank/DDBJ whole genome shotgun (WGS) entry which is preliminary data.</text>
</comment>
<organism evidence="1 2">
    <name type="scientific">Photobacterium galatheae</name>
    <dbReference type="NCBI Taxonomy" id="1654360"/>
    <lineage>
        <taxon>Bacteria</taxon>
        <taxon>Pseudomonadati</taxon>
        <taxon>Pseudomonadota</taxon>
        <taxon>Gammaproteobacteria</taxon>
        <taxon>Vibrionales</taxon>
        <taxon>Vibrionaceae</taxon>
        <taxon>Photobacterium</taxon>
    </lineage>
</organism>
<dbReference type="Proteomes" id="UP000027192">
    <property type="component" value="Unassembled WGS sequence"/>
</dbReference>
<protein>
    <submittedName>
        <fullName evidence="1">Uncharacterized protein</fullName>
    </submittedName>
</protein>
<reference evidence="1 2" key="1">
    <citation type="submission" date="2014-04" db="EMBL/GenBank/DDBJ databases">
        <title>Draft genome sequence of Photobacterium halotolerans S2753: a solonamide, ngercheumicin and holomycin producer.</title>
        <authorList>
            <person name="Machado H.R."/>
            <person name="Gram L."/>
        </authorList>
    </citation>
    <scope>NUCLEOTIDE SEQUENCE [LARGE SCALE GENOMIC DNA]</scope>
    <source>
        <strain evidence="1 2">S2753</strain>
    </source>
</reference>
<evidence type="ECO:0000313" key="2">
    <source>
        <dbReference type="Proteomes" id="UP000027192"/>
    </source>
</evidence>
<dbReference type="RefSeq" id="WP_036747822.1">
    <property type="nucleotide sequence ID" value="NZ_JAGSGC010000001.1"/>
</dbReference>
<dbReference type="AlphaFoldDB" id="A0A066S0J7"/>
<name>A0A066S0J7_9GAMM</name>
<dbReference type="OrthoDB" id="450143at2"/>
<proteinExistence type="predicted"/>
<keyword evidence="2" id="KW-1185">Reference proteome</keyword>
<dbReference type="EMBL" id="JMIB01000002">
    <property type="protein sequence ID" value="KDM93477.1"/>
    <property type="molecule type" value="Genomic_DNA"/>
</dbReference>
<evidence type="ECO:0000313" key="1">
    <source>
        <dbReference type="EMBL" id="KDM93477.1"/>
    </source>
</evidence>
<gene>
    <name evidence="1" type="ORF">EA58_01015</name>
</gene>
<accession>A0A066S0J7</accession>